<evidence type="ECO:0000313" key="3">
    <source>
        <dbReference type="Proteomes" id="UP000294947"/>
    </source>
</evidence>
<dbReference type="RefSeq" id="WP_132494672.1">
    <property type="nucleotide sequence ID" value="NZ_SMKW01000123.1"/>
</dbReference>
<evidence type="ECO:0000313" key="2">
    <source>
        <dbReference type="EMBL" id="TDD35488.1"/>
    </source>
</evidence>
<comment type="caution">
    <text evidence="2">The sequence shown here is derived from an EMBL/GenBank/DDBJ whole genome shotgun (WGS) entry which is preliminary data.</text>
</comment>
<protein>
    <submittedName>
        <fullName evidence="2">Uncharacterized protein</fullName>
    </submittedName>
</protein>
<name>A0A4R4XUZ9_9PSEU</name>
<accession>A0A4R4XUZ9</accession>
<organism evidence="2 3">
    <name type="scientific">Saccharopolyspora elongata</name>
    <dbReference type="NCBI Taxonomy" id="2530387"/>
    <lineage>
        <taxon>Bacteria</taxon>
        <taxon>Bacillati</taxon>
        <taxon>Actinomycetota</taxon>
        <taxon>Actinomycetes</taxon>
        <taxon>Pseudonocardiales</taxon>
        <taxon>Pseudonocardiaceae</taxon>
        <taxon>Saccharopolyspora</taxon>
    </lineage>
</organism>
<dbReference type="AlphaFoldDB" id="A0A4R4XUZ9"/>
<keyword evidence="1" id="KW-0175">Coiled coil</keyword>
<feature type="coiled-coil region" evidence="1">
    <location>
        <begin position="16"/>
        <end position="43"/>
    </location>
</feature>
<keyword evidence="3" id="KW-1185">Reference proteome</keyword>
<dbReference type="Proteomes" id="UP000294947">
    <property type="component" value="Unassembled WGS sequence"/>
</dbReference>
<gene>
    <name evidence="2" type="ORF">E1288_43080</name>
</gene>
<dbReference type="EMBL" id="SMKW01000123">
    <property type="protein sequence ID" value="TDD35488.1"/>
    <property type="molecule type" value="Genomic_DNA"/>
</dbReference>
<proteinExistence type="predicted"/>
<evidence type="ECO:0000256" key="1">
    <source>
        <dbReference type="SAM" id="Coils"/>
    </source>
</evidence>
<reference evidence="2 3" key="1">
    <citation type="submission" date="2019-03" db="EMBL/GenBank/DDBJ databases">
        <title>Draft genome sequences of novel Actinobacteria.</title>
        <authorList>
            <person name="Sahin N."/>
            <person name="Ay H."/>
            <person name="Saygin H."/>
        </authorList>
    </citation>
    <scope>NUCLEOTIDE SEQUENCE [LARGE SCALE GENOMIC DNA]</scope>
    <source>
        <strain evidence="2 3">7K502</strain>
    </source>
</reference>
<sequence length="198" mass="21814">MTTAEAGSGLVAAEELATALLTLQELQRDHQALSKDHVRLRDRHQQMLVQQRKDADRVYAAADRRAFDHLAARAGVVTQHLTRVTLVPFTKLVHQIDQLGERAGTRQVAELKQSAIYAAHLLDSHRTETPETAAAIDSLIAEVTRMREYIVSAGQQLHRDLAPNELSAGTVGCECLGCLLIVGMTLHPEIYGETPKPR</sequence>